<comment type="caution">
    <text evidence="1">The sequence shown here is derived from an EMBL/GenBank/DDBJ whole genome shotgun (WGS) entry which is preliminary data.</text>
</comment>
<evidence type="ECO:0000313" key="2">
    <source>
        <dbReference type="Proteomes" id="UP000594638"/>
    </source>
</evidence>
<organism evidence="1 2">
    <name type="scientific">Olea europaea subsp. europaea</name>
    <dbReference type="NCBI Taxonomy" id="158383"/>
    <lineage>
        <taxon>Eukaryota</taxon>
        <taxon>Viridiplantae</taxon>
        <taxon>Streptophyta</taxon>
        <taxon>Embryophyta</taxon>
        <taxon>Tracheophyta</taxon>
        <taxon>Spermatophyta</taxon>
        <taxon>Magnoliopsida</taxon>
        <taxon>eudicotyledons</taxon>
        <taxon>Gunneridae</taxon>
        <taxon>Pentapetalae</taxon>
        <taxon>asterids</taxon>
        <taxon>lamiids</taxon>
        <taxon>Lamiales</taxon>
        <taxon>Oleaceae</taxon>
        <taxon>Oleeae</taxon>
        <taxon>Olea</taxon>
    </lineage>
</organism>
<dbReference type="EMBL" id="CACTIH010007753">
    <property type="protein sequence ID" value="CAA3017872.1"/>
    <property type="molecule type" value="Genomic_DNA"/>
</dbReference>
<reference evidence="1 2" key="1">
    <citation type="submission" date="2019-12" db="EMBL/GenBank/DDBJ databases">
        <authorList>
            <person name="Alioto T."/>
            <person name="Alioto T."/>
            <person name="Gomez Garrido J."/>
        </authorList>
    </citation>
    <scope>NUCLEOTIDE SEQUENCE [LARGE SCALE GENOMIC DNA]</scope>
</reference>
<dbReference type="OrthoDB" id="1700296at2759"/>
<sequence>AVNSPRPSSPHQAQLGPDICIRNRLVKQAAWAYLHPMSISPDSAGKGFLHRLWQRVAAFFDFLNRQIIRALDWILRATKIRSSR</sequence>
<accession>A0A8S0UJP8</accession>
<evidence type="ECO:0000313" key="1">
    <source>
        <dbReference type="EMBL" id="CAA3017872.1"/>
    </source>
</evidence>
<dbReference type="Gramene" id="OE9A100851T1">
    <property type="protein sequence ID" value="OE9A100851C1"/>
    <property type="gene ID" value="OE9A100851"/>
</dbReference>
<protein>
    <submittedName>
        <fullName evidence="1">Uncharacterized protein</fullName>
    </submittedName>
</protein>
<dbReference type="Proteomes" id="UP000594638">
    <property type="component" value="Unassembled WGS sequence"/>
</dbReference>
<dbReference type="PANTHER" id="PTHR34569:SF12">
    <property type="entry name" value="TRANSMEMBRANE PROTEIN"/>
    <property type="match status" value="1"/>
</dbReference>
<proteinExistence type="predicted"/>
<dbReference type="AlphaFoldDB" id="A0A8S0UJP8"/>
<dbReference type="PANTHER" id="PTHR34569">
    <property type="entry name" value="EXPRESSED PROTEIN"/>
    <property type="match status" value="1"/>
</dbReference>
<gene>
    <name evidence="1" type="ORF">OLEA9_A100851</name>
</gene>
<keyword evidence="2" id="KW-1185">Reference proteome</keyword>
<name>A0A8S0UJP8_OLEEU</name>
<feature type="non-terminal residue" evidence="1">
    <location>
        <position position="1"/>
    </location>
</feature>